<feature type="compositionally biased region" description="Basic residues" evidence="1">
    <location>
        <begin position="206"/>
        <end position="215"/>
    </location>
</feature>
<feature type="region of interest" description="Disordered" evidence="1">
    <location>
        <begin position="100"/>
        <end position="136"/>
    </location>
</feature>
<feature type="compositionally biased region" description="Pro residues" evidence="1">
    <location>
        <begin position="168"/>
        <end position="179"/>
    </location>
</feature>
<evidence type="ECO:0000313" key="2">
    <source>
        <dbReference type="EMBL" id="PUZ75425.1"/>
    </source>
</evidence>
<protein>
    <submittedName>
        <fullName evidence="2">Uncharacterized protein</fullName>
    </submittedName>
</protein>
<keyword evidence="3" id="KW-1185">Reference proteome</keyword>
<dbReference type="Gramene" id="PUZ75425">
    <property type="protein sequence ID" value="PUZ75425"/>
    <property type="gene ID" value="GQ55_1G168200"/>
</dbReference>
<reference evidence="2 3" key="1">
    <citation type="submission" date="2018-04" db="EMBL/GenBank/DDBJ databases">
        <title>WGS assembly of Panicum hallii var. hallii HAL2.</title>
        <authorList>
            <person name="Lovell J."/>
            <person name="Jenkins J."/>
            <person name="Lowry D."/>
            <person name="Mamidi S."/>
            <person name="Sreedasyam A."/>
            <person name="Weng X."/>
            <person name="Barry K."/>
            <person name="Bonette J."/>
            <person name="Campitelli B."/>
            <person name="Daum C."/>
            <person name="Gordon S."/>
            <person name="Gould B."/>
            <person name="Lipzen A."/>
            <person name="MacQueen A."/>
            <person name="Palacio-Mejia J."/>
            <person name="Plott C."/>
            <person name="Shakirov E."/>
            <person name="Shu S."/>
            <person name="Yoshinaga Y."/>
            <person name="Zane M."/>
            <person name="Rokhsar D."/>
            <person name="Grimwood J."/>
            <person name="Schmutz J."/>
            <person name="Juenger T."/>
        </authorList>
    </citation>
    <scope>NUCLEOTIDE SEQUENCE [LARGE SCALE GENOMIC DNA]</scope>
    <source>
        <strain evidence="3">cv. HAL2</strain>
    </source>
</reference>
<organism evidence="2 3">
    <name type="scientific">Panicum hallii var. hallii</name>
    <dbReference type="NCBI Taxonomy" id="1504633"/>
    <lineage>
        <taxon>Eukaryota</taxon>
        <taxon>Viridiplantae</taxon>
        <taxon>Streptophyta</taxon>
        <taxon>Embryophyta</taxon>
        <taxon>Tracheophyta</taxon>
        <taxon>Spermatophyta</taxon>
        <taxon>Magnoliopsida</taxon>
        <taxon>Liliopsida</taxon>
        <taxon>Poales</taxon>
        <taxon>Poaceae</taxon>
        <taxon>PACMAD clade</taxon>
        <taxon>Panicoideae</taxon>
        <taxon>Panicodae</taxon>
        <taxon>Paniceae</taxon>
        <taxon>Panicinae</taxon>
        <taxon>Panicum</taxon>
        <taxon>Panicum sect. Panicum</taxon>
    </lineage>
</organism>
<feature type="compositionally biased region" description="Pro residues" evidence="1">
    <location>
        <begin position="119"/>
        <end position="136"/>
    </location>
</feature>
<name>A0A2T7F5T8_9POAL</name>
<sequence length="237" mass="25427">MALPAEPRADLPPPRRCLPPPPLPRSHRPTPTGERKIGCELAIQLLPRHPTHDAGSSRTLATSPRSDIPAAPPACGLPADIPYLPLYFIWQVLAASPPVQSRHHGAAPKPAGFSGQIRPSPPLVSTPLSSPPSPLPPSHVNCCAGTLEIGADCSSCSPYLPSRHPRRPALPPSRRPTIPPRRRCGVDPQPRRRCSPTTHRGTTPPLRRRPQRRHGAAVVPPPSRRPAVSPLGDQGLM</sequence>
<feature type="region of interest" description="Disordered" evidence="1">
    <location>
        <begin position="48"/>
        <end position="67"/>
    </location>
</feature>
<dbReference type="EMBL" id="CM009749">
    <property type="protein sequence ID" value="PUZ75425.1"/>
    <property type="molecule type" value="Genomic_DNA"/>
</dbReference>
<feature type="compositionally biased region" description="Low complexity" evidence="1">
    <location>
        <begin position="196"/>
        <end position="205"/>
    </location>
</feature>
<feature type="compositionally biased region" description="Polar residues" evidence="1">
    <location>
        <begin position="54"/>
        <end position="65"/>
    </location>
</feature>
<accession>A0A2T7F5T8</accession>
<evidence type="ECO:0000313" key="3">
    <source>
        <dbReference type="Proteomes" id="UP000244336"/>
    </source>
</evidence>
<feature type="region of interest" description="Disordered" evidence="1">
    <location>
        <begin position="161"/>
        <end position="237"/>
    </location>
</feature>
<evidence type="ECO:0000256" key="1">
    <source>
        <dbReference type="SAM" id="MobiDB-lite"/>
    </source>
</evidence>
<feature type="compositionally biased region" description="Pro residues" evidence="1">
    <location>
        <begin position="10"/>
        <end position="24"/>
    </location>
</feature>
<gene>
    <name evidence="2" type="ORF">GQ55_1G168200</name>
</gene>
<proteinExistence type="predicted"/>
<dbReference type="Proteomes" id="UP000244336">
    <property type="component" value="Chromosome 1"/>
</dbReference>
<dbReference type="AlphaFoldDB" id="A0A2T7F5T8"/>
<feature type="region of interest" description="Disordered" evidence="1">
    <location>
        <begin position="1"/>
        <end position="38"/>
    </location>
</feature>